<dbReference type="SMART" id="SM01040">
    <property type="entry name" value="Bro-N"/>
    <property type="match status" value="1"/>
</dbReference>
<feature type="domain" description="Bro-N" evidence="1">
    <location>
        <begin position="2"/>
        <end position="111"/>
    </location>
</feature>
<proteinExistence type="predicted"/>
<name>A0A8S5VC58_9CAUD</name>
<sequence>MNTTIKTFDFKSDAGELLASVRTLLINNVPWFVAADVALALGYSQTQAMTKLIDDEDKDNQTILIGCNYTNQSVINESGLYTAIMGSRKKQAKRFKRWVTADVLPSIRATGSYSLTPSNDLPDFSDEVAAARAWADEREAARRALGYVERQAKYIEHLENLFQPGMSPCQFCKQLNGVNVQQVNAFLFEHNWLYDDQPNAKYPRWRVHHYARDLYLSERTGQIEQDDGDMRDTFKPLLLRKGAVWIYRHYLKGHLPMKKRWDGKFTHDTELAGAA</sequence>
<protein>
    <submittedName>
        <fullName evidence="2">Repressor domain protein</fullName>
    </submittedName>
</protein>
<accession>A0A8S5VC58</accession>
<dbReference type="PANTHER" id="PTHR36180">
    <property type="entry name" value="DNA-BINDING PROTEIN-RELATED-RELATED"/>
    <property type="match status" value="1"/>
</dbReference>
<dbReference type="PROSITE" id="PS51750">
    <property type="entry name" value="BRO_N"/>
    <property type="match status" value="1"/>
</dbReference>
<evidence type="ECO:0000259" key="1">
    <source>
        <dbReference type="PROSITE" id="PS51750"/>
    </source>
</evidence>
<organism evidence="2">
    <name type="scientific">Siphoviridae sp. ctsYA13</name>
    <dbReference type="NCBI Taxonomy" id="2825695"/>
    <lineage>
        <taxon>Viruses</taxon>
        <taxon>Duplodnaviria</taxon>
        <taxon>Heunggongvirae</taxon>
        <taxon>Uroviricota</taxon>
        <taxon>Caudoviricetes</taxon>
    </lineage>
</organism>
<evidence type="ECO:0000313" key="2">
    <source>
        <dbReference type="EMBL" id="DAG04187.1"/>
    </source>
</evidence>
<dbReference type="InterPro" id="IPR003497">
    <property type="entry name" value="BRO_N_domain"/>
</dbReference>
<dbReference type="Pfam" id="PF02498">
    <property type="entry name" value="Bro-N"/>
    <property type="match status" value="1"/>
</dbReference>
<dbReference type="PANTHER" id="PTHR36180:SF2">
    <property type="entry name" value="BRO FAMILY PROTEIN"/>
    <property type="match status" value="1"/>
</dbReference>
<dbReference type="EMBL" id="BK016240">
    <property type="protein sequence ID" value="DAG04187.1"/>
    <property type="molecule type" value="Genomic_DNA"/>
</dbReference>
<reference evidence="2" key="1">
    <citation type="journal article" date="2021" name="Proc. Natl. Acad. Sci. U.S.A.">
        <title>A Catalog of Tens of Thousands of Viruses from Human Metagenomes Reveals Hidden Associations with Chronic Diseases.</title>
        <authorList>
            <person name="Tisza M.J."/>
            <person name="Buck C.B."/>
        </authorList>
    </citation>
    <scope>NUCLEOTIDE SEQUENCE</scope>
    <source>
        <strain evidence="2">CtsYA13</strain>
    </source>
</reference>